<sequence length="831" mass="84229">MPATGGSAGSYGRLIVTPDMEPPDASHWDAQEQAYRAGATTWDGIHQKIVVDNAAFRDAADSRGFDEAHRAGAVLAEEAKTIAEWHDKVANKCADIATVLRDTRAGQEQLIREADPKIAAAKLPGEAEALVAQYHGIARYQTEAGVAAAMAAHTSFKSSSENVRALDLLTRWGDVPASPPVQPLDQPSPGIEQVDNPKKTPLQDAEDNPKKTPLQEGSDAPPTADAPTDKAGTSVTQPGVSPGVDAGTGKAGVGDEGLAASSPVTQPGMTPAPRPAAASPLGGAGAPSMGGLGSGGGGLGSGGGIPKMPGGLGSGGMSGAGSNPLSSGLGQMPGAGSGLPNAGGVPGSSTGAGSSVSPLSAFNQGAAATAGMGGGIPPAPPPAPASPSSALSAGGGVHAAPAAAAPGGGISPAAAQPGAVAPAAPASAPAGAGVGTGGGAPMMLPPGSMGPPAAAVPPPAPTMPAGTVGSTNAPAAPVAASAAGAAASPTLIPASVVAAGQLAAAQERRESADAAAAKELAYKLQHAAQEVEYPIEWAVGVFRSPSGTETVITSNDGSSYIPAGVFIPRSVRVLSTDPLVEDHFRQVWFGWGDPARVLIEYAQLRAETGWRLVAAATTGVVNVLRDAGIEHPPSCTRQTNPWRQEGVEIPAPVLDDMHEHRLAVLWPDVYPRLLRVMEADAIFQDRIVRGVSASLVHSATTQAQALDDGIHDAIRQVWMTRGADREPTVQQWAAYDAEAKSFNATTAIFRPGFINGSTADPRDTLQERAQYRAHWLVARTAEHIGGWARRPLPLPDMIYAAAATGELPHLRDVIVKDLVSVEEDLHYEAPR</sequence>
<evidence type="ECO:0008006" key="4">
    <source>
        <dbReference type="Google" id="ProtNLM"/>
    </source>
</evidence>
<name>A0A132PB49_9MYCO</name>
<organism evidence="2 3">
    <name type="scientific">Mycolicibacterium wolinskyi</name>
    <dbReference type="NCBI Taxonomy" id="59750"/>
    <lineage>
        <taxon>Bacteria</taxon>
        <taxon>Bacillati</taxon>
        <taxon>Actinomycetota</taxon>
        <taxon>Actinomycetes</taxon>
        <taxon>Mycobacteriales</taxon>
        <taxon>Mycobacteriaceae</taxon>
        <taxon>Mycolicibacterium</taxon>
    </lineage>
</organism>
<comment type="caution">
    <text evidence="2">The sequence shown here is derived from an EMBL/GenBank/DDBJ whole genome shotgun (WGS) entry which is preliminary data.</text>
</comment>
<evidence type="ECO:0000256" key="1">
    <source>
        <dbReference type="SAM" id="MobiDB-lite"/>
    </source>
</evidence>
<keyword evidence="3" id="KW-1185">Reference proteome</keyword>
<feature type="compositionally biased region" description="Low complexity" evidence="1">
    <location>
        <begin position="386"/>
        <end position="404"/>
    </location>
</feature>
<dbReference type="Proteomes" id="UP000070612">
    <property type="component" value="Unassembled WGS sequence"/>
</dbReference>
<dbReference type="RefSeq" id="WP_067859748.1">
    <property type="nucleotide sequence ID" value="NZ_LGTW01000042.1"/>
</dbReference>
<evidence type="ECO:0000313" key="2">
    <source>
        <dbReference type="EMBL" id="KWX19553.1"/>
    </source>
</evidence>
<feature type="compositionally biased region" description="Polar residues" evidence="1">
    <location>
        <begin position="347"/>
        <end position="357"/>
    </location>
</feature>
<dbReference type="EMBL" id="LGTW01000042">
    <property type="protein sequence ID" value="KWX19553.1"/>
    <property type="molecule type" value="Genomic_DNA"/>
</dbReference>
<proteinExistence type="predicted"/>
<feature type="region of interest" description="Disordered" evidence="1">
    <location>
        <begin position="174"/>
        <end position="357"/>
    </location>
</feature>
<feature type="compositionally biased region" description="Gly residues" evidence="1">
    <location>
        <begin position="282"/>
        <end position="319"/>
    </location>
</feature>
<protein>
    <recommendedName>
        <fullName evidence="4">Methyl-accepting chemotaxis sensory transducer</fullName>
    </recommendedName>
</protein>
<reference evidence="2 3" key="1">
    <citation type="submission" date="2015-07" db="EMBL/GenBank/DDBJ databases">
        <title>A draft genome sequence of Mycobacterium wolinskyi.</title>
        <authorList>
            <person name="de Man T.J."/>
            <person name="Perry K.A."/>
            <person name="Coulliette A.D."/>
            <person name="Jensen B."/>
            <person name="Toney N.C."/>
            <person name="Limbago B.M."/>
            <person name="Noble-Wang J."/>
        </authorList>
    </citation>
    <scope>NUCLEOTIDE SEQUENCE [LARGE SCALE GENOMIC DNA]</scope>
    <source>
        <strain evidence="2 3">CDC_01</strain>
    </source>
</reference>
<dbReference type="AlphaFoldDB" id="A0A132PB49"/>
<feature type="region of interest" description="Disordered" evidence="1">
    <location>
        <begin position="372"/>
        <end position="404"/>
    </location>
</feature>
<gene>
    <name evidence="2" type="ORF">AFM11_35275</name>
</gene>
<dbReference type="PATRIC" id="fig|59750.3.peg.5785"/>
<accession>A0A132PB49</accession>
<evidence type="ECO:0000313" key="3">
    <source>
        <dbReference type="Proteomes" id="UP000070612"/>
    </source>
</evidence>